<dbReference type="SUPFAM" id="SSF46955">
    <property type="entry name" value="Putative DNA-binding domain"/>
    <property type="match status" value="1"/>
</dbReference>
<evidence type="ECO:0000256" key="1">
    <source>
        <dbReference type="ARBA" id="ARBA00023125"/>
    </source>
</evidence>
<dbReference type="PROSITE" id="PS51903">
    <property type="entry name" value="CLP_R"/>
    <property type="match status" value="1"/>
</dbReference>
<dbReference type="InterPro" id="IPR036628">
    <property type="entry name" value="Clp_N_dom_sf"/>
</dbReference>
<dbReference type="InterPro" id="IPR009061">
    <property type="entry name" value="DNA-bd_dom_put_sf"/>
</dbReference>
<dbReference type="SUPFAM" id="SSF81923">
    <property type="entry name" value="Double Clp-N motif"/>
    <property type="match status" value="1"/>
</dbReference>
<organism evidence="5 6">
    <name type="scientific">Zarconia navalis LEGE 11467</name>
    <dbReference type="NCBI Taxonomy" id="1828826"/>
    <lineage>
        <taxon>Bacteria</taxon>
        <taxon>Bacillati</taxon>
        <taxon>Cyanobacteriota</taxon>
        <taxon>Cyanophyceae</taxon>
        <taxon>Oscillatoriophycideae</taxon>
        <taxon>Oscillatoriales</taxon>
        <taxon>Oscillatoriales incertae sedis</taxon>
        <taxon>Zarconia</taxon>
        <taxon>Zarconia navalis</taxon>
    </lineage>
</organism>
<dbReference type="GO" id="GO:0003677">
    <property type="term" value="F:DNA binding"/>
    <property type="evidence" value="ECO:0007669"/>
    <property type="project" value="UniProtKB-KW"/>
</dbReference>
<keyword evidence="1" id="KW-0238">DNA-binding</keyword>
<sequence length="397" mass="44300">MSNLMRIGELAQQTGLSIRTLHYYDEINLLSPQHRTSAGHRLYGEAEIARLQQILSLRQLGFSLDEIRECLESPEFSLPKVIDLHRHRLREQMALSRTLLDRLNGIATELETSQSVAVERLIQTMETISMTQQYFTPEQEKVVEARFREEEGKWQDLLDRARSEMEKGSDLTSLSARRLARSWRQAMKSLICGDAQIYKSLIGMYQQAGPEAASWGTLDTATFEYILKAVSFLSLAEEMDMVIPTAQIFTPQTQEVIQLGQDTLRQLDIGVFGTEGLLLGLLVQGKSIAARVLVEAGANLEAAKEAIVQILASHPTPPVDPSSDRLPYAPRTKRVIELALDRAERGDRTGIVPEDLLLAILDEAAEGGGGVATHILQEEFGINLPNLQQQLRSARSQ</sequence>
<dbReference type="Gene3D" id="1.10.1780.10">
    <property type="entry name" value="Clp, N-terminal domain"/>
    <property type="match status" value="1"/>
</dbReference>
<evidence type="ECO:0000313" key="6">
    <source>
        <dbReference type="Proteomes" id="UP000621799"/>
    </source>
</evidence>
<evidence type="ECO:0000259" key="4">
    <source>
        <dbReference type="PROSITE" id="PS51903"/>
    </source>
</evidence>
<protein>
    <submittedName>
        <fullName evidence="5">MerR family transcriptional regulator</fullName>
    </submittedName>
</protein>
<accession>A0A928W1F7</accession>
<name>A0A928W1F7_9CYAN</name>
<dbReference type="InterPro" id="IPR047057">
    <property type="entry name" value="MerR_fam"/>
</dbReference>
<dbReference type="GO" id="GO:0003700">
    <property type="term" value="F:DNA-binding transcription factor activity"/>
    <property type="evidence" value="ECO:0007669"/>
    <property type="project" value="InterPro"/>
</dbReference>
<dbReference type="AlphaFoldDB" id="A0A928W1F7"/>
<gene>
    <name evidence="5" type="ORF">IQ235_12115</name>
</gene>
<dbReference type="Pfam" id="PF02861">
    <property type="entry name" value="Clp_N"/>
    <property type="match status" value="1"/>
</dbReference>
<evidence type="ECO:0000313" key="5">
    <source>
        <dbReference type="EMBL" id="MBE9041525.1"/>
    </source>
</evidence>
<dbReference type="SMART" id="SM00422">
    <property type="entry name" value="HTH_MERR"/>
    <property type="match status" value="1"/>
</dbReference>
<keyword evidence="2" id="KW-0677">Repeat</keyword>
<dbReference type="InterPro" id="IPR012925">
    <property type="entry name" value="TipAS_dom"/>
</dbReference>
<dbReference type="PANTHER" id="PTHR30204">
    <property type="entry name" value="REDOX-CYCLING DRUG-SENSING TRANSCRIPTIONAL ACTIVATOR SOXR"/>
    <property type="match status" value="1"/>
</dbReference>
<evidence type="ECO:0000256" key="2">
    <source>
        <dbReference type="PROSITE-ProRule" id="PRU01251"/>
    </source>
</evidence>
<comment type="caution">
    <text evidence="5">The sequence shown here is derived from an EMBL/GenBank/DDBJ whole genome shotgun (WGS) entry which is preliminary data.</text>
</comment>
<keyword evidence="6" id="KW-1185">Reference proteome</keyword>
<dbReference type="PRINTS" id="PR00040">
    <property type="entry name" value="HTHMERR"/>
</dbReference>
<dbReference type="InterPro" id="IPR000551">
    <property type="entry name" value="MerR-type_HTH_dom"/>
</dbReference>
<dbReference type="Pfam" id="PF13411">
    <property type="entry name" value="MerR_1"/>
    <property type="match status" value="1"/>
</dbReference>
<feature type="domain" description="Clp R" evidence="4">
    <location>
        <begin position="245"/>
        <end position="397"/>
    </location>
</feature>
<dbReference type="InterPro" id="IPR004176">
    <property type="entry name" value="Clp_R_N"/>
</dbReference>
<proteinExistence type="predicted"/>
<dbReference type="Proteomes" id="UP000621799">
    <property type="component" value="Unassembled WGS sequence"/>
</dbReference>
<dbReference type="PROSITE" id="PS50937">
    <property type="entry name" value="HTH_MERR_2"/>
    <property type="match status" value="1"/>
</dbReference>
<evidence type="ECO:0000259" key="3">
    <source>
        <dbReference type="PROSITE" id="PS50937"/>
    </source>
</evidence>
<dbReference type="CDD" id="cd01106">
    <property type="entry name" value="HTH_TipAL-Mta"/>
    <property type="match status" value="1"/>
</dbReference>
<dbReference type="Gene3D" id="1.10.1660.10">
    <property type="match status" value="1"/>
</dbReference>
<reference evidence="5" key="1">
    <citation type="submission" date="2020-10" db="EMBL/GenBank/DDBJ databases">
        <authorList>
            <person name="Castelo-Branco R."/>
            <person name="Eusebio N."/>
            <person name="Adriana R."/>
            <person name="Vieira A."/>
            <person name="Brugerolle De Fraissinette N."/>
            <person name="Rezende De Castro R."/>
            <person name="Schneider M.P."/>
            <person name="Vasconcelos V."/>
            <person name="Leao P.N."/>
        </authorList>
    </citation>
    <scope>NUCLEOTIDE SEQUENCE</scope>
    <source>
        <strain evidence="5">LEGE 11467</strain>
    </source>
</reference>
<feature type="domain" description="HTH merR-type" evidence="3">
    <location>
        <begin position="4"/>
        <end position="73"/>
    </location>
</feature>
<dbReference type="PANTHER" id="PTHR30204:SF90">
    <property type="entry name" value="HTH-TYPE TRANSCRIPTIONAL ACTIVATOR MTA"/>
    <property type="match status" value="1"/>
</dbReference>
<dbReference type="EMBL" id="JADEXN010000207">
    <property type="protein sequence ID" value="MBE9041525.1"/>
    <property type="molecule type" value="Genomic_DNA"/>
</dbReference>
<dbReference type="PROSITE" id="PS00552">
    <property type="entry name" value="HTH_MERR_1"/>
    <property type="match status" value="1"/>
</dbReference>
<dbReference type="Pfam" id="PF07739">
    <property type="entry name" value="TipAS"/>
    <property type="match status" value="1"/>
</dbReference>